<dbReference type="Pfam" id="PF13403">
    <property type="entry name" value="Hint_2"/>
    <property type="match status" value="1"/>
</dbReference>
<dbReference type="EMBL" id="CP076361">
    <property type="protein sequence ID" value="QWK91563.1"/>
    <property type="molecule type" value="Genomic_DNA"/>
</dbReference>
<dbReference type="SUPFAM" id="SSF51294">
    <property type="entry name" value="Hedgehog/intein (Hint) domain"/>
    <property type="match status" value="1"/>
</dbReference>
<reference evidence="2" key="1">
    <citation type="submission" date="2021-06" db="EMBL/GenBank/DDBJ databases">
        <title>Direct submission.</title>
        <authorList>
            <person name="Lee C.-S."/>
            <person name="Jin L."/>
        </authorList>
    </citation>
    <scope>NUCLEOTIDE SEQUENCE</scope>
    <source>
        <strain evidence="2">Con5</strain>
    </source>
</reference>
<dbReference type="AlphaFoldDB" id="A0A975P9D3"/>
<dbReference type="Proteomes" id="UP000679352">
    <property type="component" value="Chromosome"/>
</dbReference>
<protein>
    <submittedName>
        <fullName evidence="2">Hint domain-containing protein</fullName>
    </submittedName>
</protein>
<sequence>MPDFAVQGRVYNGSLLAANLLSQQQTLVLSDFGTTTSSTLTDENDKITVGETVTLDGVEFTMIGTGTAQPGINVLGVTVPTGTPVDLIVMQSSVTGDFHFIFPDGLPNALGMIALVVDVDAVGYDFGTDAPLCFAAGTLIQTMRGLVPVEALRPGTALKSADGTPLIVRAVLETTAPEGPAVRHLPVRIEANTFGPGMPKRTLRVSQQHRLPISGGLLETCFAMTAALAPAVAFINFDGVRLDIGGVAPRFHHLLCDRHGLVFAEGLAAETLLASAEDAPVALKDETALPCLPVLTVRETRMLLRAAGAPRSGSLRIGCGSALAETDLRMFA</sequence>
<feature type="domain" description="Hedgehog/Intein (Hint)" evidence="1">
    <location>
        <begin position="133"/>
        <end position="274"/>
    </location>
</feature>
<accession>A0A975P9D3</accession>
<name>A0A975P9D3_9RHOB</name>
<dbReference type="InterPro" id="IPR028992">
    <property type="entry name" value="Hedgehog/Intein_dom"/>
</dbReference>
<keyword evidence="3" id="KW-1185">Reference proteome</keyword>
<evidence type="ECO:0000259" key="1">
    <source>
        <dbReference type="Pfam" id="PF13403"/>
    </source>
</evidence>
<organism evidence="2 3">
    <name type="scientific">Gemmobacter fulvus</name>
    <dbReference type="NCBI Taxonomy" id="2840474"/>
    <lineage>
        <taxon>Bacteria</taxon>
        <taxon>Pseudomonadati</taxon>
        <taxon>Pseudomonadota</taxon>
        <taxon>Alphaproteobacteria</taxon>
        <taxon>Rhodobacterales</taxon>
        <taxon>Paracoccaceae</taxon>
        <taxon>Gemmobacter</taxon>
    </lineage>
</organism>
<evidence type="ECO:0000313" key="3">
    <source>
        <dbReference type="Proteomes" id="UP000679352"/>
    </source>
</evidence>
<gene>
    <name evidence="2" type="ORF">KM031_06705</name>
</gene>
<dbReference type="InterPro" id="IPR036844">
    <property type="entry name" value="Hint_dom_sf"/>
</dbReference>
<dbReference type="RefSeq" id="WP_215503754.1">
    <property type="nucleotide sequence ID" value="NZ_CP076361.1"/>
</dbReference>
<dbReference type="KEGG" id="gfu:KM031_06705"/>
<evidence type="ECO:0000313" key="2">
    <source>
        <dbReference type="EMBL" id="QWK91563.1"/>
    </source>
</evidence>
<proteinExistence type="predicted"/>